<dbReference type="Pfam" id="PF17384">
    <property type="entry name" value="DUF150_C"/>
    <property type="match status" value="1"/>
</dbReference>
<name>A0A0F9ANE2_9ZZZZ</name>
<reference evidence="2" key="1">
    <citation type="journal article" date="2015" name="Nature">
        <title>Complex archaea that bridge the gap between prokaryotes and eukaryotes.</title>
        <authorList>
            <person name="Spang A."/>
            <person name="Saw J.H."/>
            <person name="Jorgensen S.L."/>
            <person name="Zaremba-Niedzwiedzka K."/>
            <person name="Martijn J."/>
            <person name="Lind A.E."/>
            <person name="van Eijk R."/>
            <person name="Schleper C."/>
            <person name="Guy L."/>
            <person name="Ettema T.J."/>
        </authorList>
    </citation>
    <scope>NUCLEOTIDE SEQUENCE</scope>
</reference>
<dbReference type="AlphaFoldDB" id="A0A0F9ANE2"/>
<protein>
    <recommendedName>
        <fullName evidence="1">Ribosome maturation factor RimP C-terminal domain-containing protein</fullName>
    </recommendedName>
</protein>
<dbReference type="EMBL" id="LAZR01056649">
    <property type="protein sequence ID" value="KKK73736.1"/>
    <property type="molecule type" value="Genomic_DNA"/>
</dbReference>
<dbReference type="Gene3D" id="2.30.30.180">
    <property type="entry name" value="Ribosome maturation factor RimP, C-terminal domain"/>
    <property type="match status" value="1"/>
</dbReference>
<proteinExistence type="predicted"/>
<comment type="caution">
    <text evidence="2">The sequence shown here is derived from an EMBL/GenBank/DDBJ whole genome shotgun (WGS) entry which is preliminary data.</text>
</comment>
<organism evidence="2">
    <name type="scientific">marine sediment metagenome</name>
    <dbReference type="NCBI Taxonomy" id="412755"/>
    <lineage>
        <taxon>unclassified sequences</taxon>
        <taxon>metagenomes</taxon>
        <taxon>ecological metagenomes</taxon>
    </lineage>
</organism>
<feature type="non-terminal residue" evidence="2">
    <location>
        <position position="1"/>
    </location>
</feature>
<evidence type="ECO:0000313" key="2">
    <source>
        <dbReference type="EMBL" id="KKK73736.1"/>
    </source>
</evidence>
<dbReference type="InterPro" id="IPR028998">
    <property type="entry name" value="RimP_C"/>
</dbReference>
<evidence type="ECO:0000259" key="1">
    <source>
        <dbReference type="Pfam" id="PF17384"/>
    </source>
</evidence>
<dbReference type="SUPFAM" id="SSF74942">
    <property type="entry name" value="YhbC-like, C-terminal domain"/>
    <property type="match status" value="1"/>
</dbReference>
<sequence length="76" mass="8482">VTSPGTSRVFKDKKKYELFILKDVKVILLKPLDSRQGSTVIEGKLTGFKDDVVNIETEGELIHIPLNKISKTKLNG</sequence>
<accession>A0A0F9ANE2</accession>
<feature type="domain" description="Ribosome maturation factor RimP C-terminal" evidence="1">
    <location>
        <begin position="13"/>
        <end position="74"/>
    </location>
</feature>
<gene>
    <name evidence="2" type="ORF">LCGC14_2890830</name>
</gene>
<dbReference type="InterPro" id="IPR036847">
    <property type="entry name" value="RimP_C_sf"/>
</dbReference>
<dbReference type="CDD" id="cd01734">
    <property type="entry name" value="YlxS_C"/>
    <property type="match status" value="1"/>
</dbReference>